<sequence>MYQLVESYVKREYTDIPLTSIISILAALIYVISPIDFIPDFIPVIGYLDDAAVVTLVLGLGVGHDLEKYKSWQEKLRDNAIKELEEQVGEAILELLDDRALGALILSKDETVRVYAVEDIDEEPYRSTVYSVNLPVTILKKMYLEKEEDYIAFLNGVIENTDFEWSPVGRLDAIHEAFIHRYENYFDVEEGVLDE</sequence>
<evidence type="ECO:0000313" key="8">
    <source>
        <dbReference type="Proteomes" id="UP000460287"/>
    </source>
</evidence>
<comment type="subcellular location">
    <subcellularLocation>
        <location evidence="1">Endomembrane system</location>
        <topology evidence="1">Multi-pass membrane protein</topology>
    </subcellularLocation>
</comment>
<name>A0A7X2N0T9_9CLOT</name>
<dbReference type="GO" id="GO:0012505">
    <property type="term" value="C:endomembrane system"/>
    <property type="evidence" value="ECO:0007669"/>
    <property type="project" value="UniProtKB-SubCell"/>
</dbReference>
<dbReference type="Proteomes" id="UP000460287">
    <property type="component" value="Unassembled WGS sequence"/>
</dbReference>
<keyword evidence="2 5" id="KW-0812">Transmembrane</keyword>
<evidence type="ECO:0000256" key="4">
    <source>
        <dbReference type="ARBA" id="ARBA00023136"/>
    </source>
</evidence>
<feature type="transmembrane region" description="Helical" evidence="5">
    <location>
        <begin position="12"/>
        <end position="32"/>
    </location>
</feature>
<evidence type="ECO:0000256" key="3">
    <source>
        <dbReference type="ARBA" id="ARBA00022989"/>
    </source>
</evidence>
<organism evidence="7 8">
    <name type="scientific">Inconstantimicrobium porci</name>
    <dbReference type="NCBI Taxonomy" id="2652291"/>
    <lineage>
        <taxon>Bacteria</taxon>
        <taxon>Bacillati</taxon>
        <taxon>Bacillota</taxon>
        <taxon>Clostridia</taxon>
        <taxon>Eubacteriales</taxon>
        <taxon>Clostridiaceae</taxon>
        <taxon>Inconstantimicrobium</taxon>
    </lineage>
</organism>
<keyword evidence="3 5" id="KW-1133">Transmembrane helix</keyword>
<keyword evidence="4 5" id="KW-0472">Membrane</keyword>
<evidence type="ECO:0000256" key="1">
    <source>
        <dbReference type="ARBA" id="ARBA00004127"/>
    </source>
</evidence>
<gene>
    <name evidence="7" type="ORF">FYJ33_15140</name>
</gene>
<proteinExistence type="predicted"/>
<dbReference type="EMBL" id="VULX01000043">
    <property type="protein sequence ID" value="MSR92662.1"/>
    <property type="molecule type" value="Genomic_DNA"/>
</dbReference>
<dbReference type="InterPro" id="IPR010652">
    <property type="entry name" value="DUF1232"/>
</dbReference>
<reference evidence="7 8" key="1">
    <citation type="submission" date="2019-08" db="EMBL/GenBank/DDBJ databases">
        <title>In-depth cultivation of the pig gut microbiome towards novel bacterial diversity and tailored functional studies.</title>
        <authorList>
            <person name="Wylensek D."/>
            <person name="Hitch T.C.A."/>
            <person name="Clavel T."/>
        </authorList>
    </citation>
    <scope>NUCLEOTIDE SEQUENCE [LARGE SCALE GENOMIC DNA]</scope>
    <source>
        <strain evidence="7 8">WCA-383-APC-5B</strain>
    </source>
</reference>
<evidence type="ECO:0000313" key="7">
    <source>
        <dbReference type="EMBL" id="MSR92662.1"/>
    </source>
</evidence>
<protein>
    <submittedName>
        <fullName evidence="7">DUF1232 domain-containing protein</fullName>
    </submittedName>
</protein>
<accession>A0A7X2N0T9</accession>
<feature type="domain" description="DUF1232" evidence="6">
    <location>
        <begin position="21"/>
        <end position="56"/>
    </location>
</feature>
<evidence type="ECO:0000256" key="5">
    <source>
        <dbReference type="SAM" id="Phobius"/>
    </source>
</evidence>
<keyword evidence="8" id="KW-1185">Reference proteome</keyword>
<dbReference type="Pfam" id="PF06803">
    <property type="entry name" value="DUF1232"/>
    <property type="match status" value="1"/>
</dbReference>
<comment type="caution">
    <text evidence="7">The sequence shown here is derived from an EMBL/GenBank/DDBJ whole genome shotgun (WGS) entry which is preliminary data.</text>
</comment>
<dbReference type="AlphaFoldDB" id="A0A7X2N0T9"/>
<evidence type="ECO:0000256" key="2">
    <source>
        <dbReference type="ARBA" id="ARBA00022692"/>
    </source>
</evidence>
<evidence type="ECO:0000259" key="6">
    <source>
        <dbReference type="Pfam" id="PF06803"/>
    </source>
</evidence>